<feature type="transmembrane region" description="Helical" evidence="1">
    <location>
        <begin position="104"/>
        <end position="127"/>
    </location>
</feature>
<organism evidence="2 3">
    <name type="scientific">Catenaria anguillulae PL171</name>
    <dbReference type="NCBI Taxonomy" id="765915"/>
    <lineage>
        <taxon>Eukaryota</taxon>
        <taxon>Fungi</taxon>
        <taxon>Fungi incertae sedis</taxon>
        <taxon>Blastocladiomycota</taxon>
        <taxon>Blastocladiomycetes</taxon>
        <taxon>Blastocladiales</taxon>
        <taxon>Catenariaceae</taxon>
        <taxon>Catenaria</taxon>
    </lineage>
</organism>
<evidence type="ECO:0000313" key="2">
    <source>
        <dbReference type="EMBL" id="ORZ40481.1"/>
    </source>
</evidence>
<reference evidence="2 3" key="1">
    <citation type="submission" date="2016-07" db="EMBL/GenBank/DDBJ databases">
        <title>Pervasive Adenine N6-methylation of Active Genes in Fungi.</title>
        <authorList>
            <consortium name="DOE Joint Genome Institute"/>
            <person name="Mondo S.J."/>
            <person name="Dannebaum R.O."/>
            <person name="Kuo R.C."/>
            <person name="Labutti K."/>
            <person name="Haridas S."/>
            <person name="Kuo A."/>
            <person name="Salamov A."/>
            <person name="Ahrendt S.R."/>
            <person name="Lipzen A."/>
            <person name="Sullivan W."/>
            <person name="Andreopoulos W.B."/>
            <person name="Clum A."/>
            <person name="Lindquist E."/>
            <person name="Daum C."/>
            <person name="Ramamoorthy G.K."/>
            <person name="Gryganskyi A."/>
            <person name="Culley D."/>
            <person name="Magnuson J.K."/>
            <person name="James T.Y."/>
            <person name="O'Malley M.A."/>
            <person name="Stajich J.E."/>
            <person name="Spatafora J.W."/>
            <person name="Visel A."/>
            <person name="Grigoriev I.V."/>
        </authorList>
    </citation>
    <scope>NUCLEOTIDE SEQUENCE [LARGE SCALE GENOMIC DNA]</scope>
    <source>
        <strain evidence="2 3">PL171</strain>
    </source>
</reference>
<name>A0A1Y2I3F2_9FUNG</name>
<keyword evidence="1" id="KW-0812">Transmembrane</keyword>
<evidence type="ECO:0000256" key="1">
    <source>
        <dbReference type="SAM" id="Phobius"/>
    </source>
</evidence>
<accession>A0A1Y2I3F2</accession>
<protein>
    <submittedName>
        <fullName evidence="2">Uncharacterized protein</fullName>
    </submittedName>
</protein>
<gene>
    <name evidence="2" type="ORF">BCR44DRAFT_1457799</name>
</gene>
<dbReference type="Proteomes" id="UP000193411">
    <property type="component" value="Unassembled WGS sequence"/>
</dbReference>
<keyword evidence="1" id="KW-1133">Transmembrane helix</keyword>
<keyword evidence="3" id="KW-1185">Reference proteome</keyword>
<proteinExistence type="predicted"/>
<evidence type="ECO:0000313" key="3">
    <source>
        <dbReference type="Proteomes" id="UP000193411"/>
    </source>
</evidence>
<dbReference type="EMBL" id="MCFL01000003">
    <property type="protein sequence ID" value="ORZ40481.1"/>
    <property type="molecule type" value="Genomic_DNA"/>
</dbReference>
<comment type="caution">
    <text evidence="2">The sequence shown here is derived from an EMBL/GenBank/DDBJ whole genome shotgun (WGS) entry which is preliminary data.</text>
</comment>
<sequence length="139" mass="15109">MTIDIEPNPFPETVRAIACVRRFPGRPEQVKPFESGSKFLETLTESARISRSVECATTCPGSDTKLLQSKVDAWKSDCELAIRQFQEIAVGVSSSNVATSTLSFVPVVGVFFAIGTVVVGLATMPAIEARTNRMNEQLK</sequence>
<dbReference type="AlphaFoldDB" id="A0A1Y2I3F2"/>
<keyword evidence="1" id="KW-0472">Membrane</keyword>